<accession>A0ABP8HUK9</accession>
<sequence>MATWVVGDIHGQYKALQQVLERSGFTAARDTLICLGDLVDRGPRPFECIFALHELPNLVCIRGNHDENFLYFIRTGTDRFMGRNGVRATIDLWMTLAPSDKVRVESFFGQQQPWYKNAGGQVFTHGGFDRHKLLEDQDEDIFAWDRKLWEQAVSSGSAPLRFAEPCTRVFIGHTPTLNFEGNAPMLRGGIWNLDTGAAYRGGKLTMMNIETEEYVQSDEI</sequence>
<dbReference type="PANTHER" id="PTHR42850:SF4">
    <property type="entry name" value="ZINC-DEPENDENT ENDOPOLYPHOSPHATASE"/>
    <property type="match status" value="1"/>
</dbReference>
<dbReference type="Gene3D" id="3.60.21.10">
    <property type="match status" value="1"/>
</dbReference>
<keyword evidence="3" id="KW-1185">Reference proteome</keyword>
<dbReference type="Proteomes" id="UP001501725">
    <property type="component" value="Unassembled WGS sequence"/>
</dbReference>
<dbReference type="CDD" id="cd00144">
    <property type="entry name" value="MPP_PPP_family"/>
    <property type="match status" value="1"/>
</dbReference>
<dbReference type="EMBL" id="BAABGY010000020">
    <property type="protein sequence ID" value="GAA4344704.1"/>
    <property type="molecule type" value="Genomic_DNA"/>
</dbReference>
<dbReference type="PANTHER" id="PTHR42850">
    <property type="entry name" value="METALLOPHOSPHOESTERASE"/>
    <property type="match status" value="1"/>
</dbReference>
<dbReference type="SUPFAM" id="SSF56300">
    <property type="entry name" value="Metallo-dependent phosphatases"/>
    <property type="match status" value="1"/>
</dbReference>
<reference evidence="3" key="1">
    <citation type="journal article" date="2019" name="Int. J. Syst. Evol. Microbiol.">
        <title>The Global Catalogue of Microorganisms (GCM) 10K type strain sequencing project: providing services to taxonomists for standard genome sequencing and annotation.</title>
        <authorList>
            <consortium name="The Broad Institute Genomics Platform"/>
            <consortium name="The Broad Institute Genome Sequencing Center for Infectious Disease"/>
            <person name="Wu L."/>
            <person name="Ma J."/>
        </authorList>
    </citation>
    <scope>NUCLEOTIDE SEQUENCE [LARGE SCALE GENOMIC DNA]</scope>
    <source>
        <strain evidence="3">JCM 17919</strain>
    </source>
</reference>
<proteinExistence type="predicted"/>
<organism evidence="2 3">
    <name type="scientific">Flaviaesturariibacter amylovorans</name>
    <dbReference type="NCBI Taxonomy" id="1084520"/>
    <lineage>
        <taxon>Bacteria</taxon>
        <taxon>Pseudomonadati</taxon>
        <taxon>Bacteroidota</taxon>
        <taxon>Chitinophagia</taxon>
        <taxon>Chitinophagales</taxon>
        <taxon>Chitinophagaceae</taxon>
        <taxon>Flaviaestuariibacter</taxon>
    </lineage>
</organism>
<gene>
    <name evidence="2" type="ORF">GCM10023184_46260</name>
</gene>
<dbReference type="InterPro" id="IPR029052">
    <property type="entry name" value="Metallo-depent_PP-like"/>
</dbReference>
<feature type="domain" description="Calcineurin-like phosphoesterase" evidence="1">
    <location>
        <begin position="2"/>
        <end position="177"/>
    </location>
</feature>
<dbReference type="InterPro" id="IPR006186">
    <property type="entry name" value="Ser/Thr-sp_prot-phosphatase"/>
</dbReference>
<evidence type="ECO:0000313" key="2">
    <source>
        <dbReference type="EMBL" id="GAA4344704.1"/>
    </source>
</evidence>
<evidence type="ECO:0000313" key="3">
    <source>
        <dbReference type="Proteomes" id="UP001501725"/>
    </source>
</evidence>
<dbReference type="InterPro" id="IPR050126">
    <property type="entry name" value="Ap4A_hydrolase"/>
</dbReference>
<dbReference type="RefSeq" id="WP_345258417.1">
    <property type="nucleotide sequence ID" value="NZ_BAABGY010000020.1"/>
</dbReference>
<dbReference type="PRINTS" id="PR00114">
    <property type="entry name" value="STPHPHTASE"/>
</dbReference>
<name>A0ABP8HUK9_9BACT</name>
<evidence type="ECO:0000259" key="1">
    <source>
        <dbReference type="Pfam" id="PF00149"/>
    </source>
</evidence>
<protein>
    <submittedName>
        <fullName evidence="2">Metallophosphoesterase family protein</fullName>
    </submittedName>
</protein>
<comment type="caution">
    <text evidence="2">The sequence shown here is derived from an EMBL/GenBank/DDBJ whole genome shotgun (WGS) entry which is preliminary data.</text>
</comment>
<dbReference type="InterPro" id="IPR004843">
    <property type="entry name" value="Calcineurin-like_PHP"/>
</dbReference>
<dbReference type="Pfam" id="PF00149">
    <property type="entry name" value="Metallophos"/>
    <property type="match status" value="1"/>
</dbReference>